<evidence type="ECO:0000259" key="11">
    <source>
        <dbReference type="PROSITE" id="PS51918"/>
    </source>
</evidence>
<evidence type="ECO:0000256" key="7">
    <source>
        <dbReference type="ARBA" id="ARBA00023002"/>
    </source>
</evidence>
<keyword evidence="8 10" id="KW-0408">Iron</keyword>
<dbReference type="EC" id="1.97.1.4" evidence="10"/>
<keyword evidence="12" id="KW-0670">Pyruvate</keyword>
<dbReference type="CDD" id="cd01335">
    <property type="entry name" value="Radical_SAM"/>
    <property type="match status" value="1"/>
</dbReference>
<dbReference type="InterPro" id="IPR012838">
    <property type="entry name" value="PFL1_activating"/>
</dbReference>
<evidence type="ECO:0000256" key="1">
    <source>
        <dbReference type="ARBA" id="ARBA00003141"/>
    </source>
</evidence>
<comment type="cofactor">
    <cofactor evidence="10">
        <name>[4Fe-4S] cluster</name>
        <dbReference type="ChEBI" id="CHEBI:49883"/>
    </cofactor>
    <text evidence="10">Binds 1 [4Fe-4S] cluster. The cluster is coordinated with 3 cysteines and an exchangeable S-adenosyl-L-methionine.</text>
</comment>
<organism evidence="12 13">
    <name type="scientific">Merdimmobilis hominis</name>
    <dbReference type="NCBI Taxonomy" id="2897707"/>
    <lineage>
        <taxon>Bacteria</taxon>
        <taxon>Bacillati</taxon>
        <taxon>Bacillota</taxon>
        <taxon>Clostridia</taxon>
        <taxon>Eubacteriales</taxon>
        <taxon>Oscillospiraceae</taxon>
        <taxon>Merdimmobilis</taxon>
    </lineage>
</organism>
<name>A0A938X6D7_9FIRM</name>
<dbReference type="GO" id="GO:0043365">
    <property type="term" value="F:[formate-C-acetyltransferase]-activating enzyme activity"/>
    <property type="evidence" value="ECO:0007669"/>
    <property type="project" value="UniProtKB-UniRule"/>
</dbReference>
<keyword evidence="5 10" id="KW-0949">S-adenosyl-L-methionine</keyword>
<dbReference type="Gene3D" id="3.20.20.70">
    <property type="entry name" value="Aldolase class I"/>
    <property type="match status" value="1"/>
</dbReference>
<keyword evidence="6 10" id="KW-0479">Metal-binding</keyword>
<dbReference type="SUPFAM" id="SSF102114">
    <property type="entry name" value="Radical SAM enzymes"/>
    <property type="match status" value="1"/>
</dbReference>
<evidence type="ECO:0000256" key="8">
    <source>
        <dbReference type="ARBA" id="ARBA00023004"/>
    </source>
</evidence>
<accession>A0A938X6D7</accession>
<comment type="subcellular location">
    <subcellularLocation>
        <location evidence="10">Cytoplasm</location>
    </subcellularLocation>
</comment>
<comment type="caution">
    <text evidence="12">The sequence shown here is derived from an EMBL/GenBank/DDBJ whole genome shotgun (WGS) entry which is preliminary data.</text>
</comment>
<keyword evidence="4 10" id="KW-0004">4Fe-4S</keyword>
<comment type="similarity">
    <text evidence="2 10">Belongs to the organic radical-activating enzymes family.</text>
</comment>
<dbReference type="InterPro" id="IPR034457">
    <property type="entry name" value="Organic_radical-activating"/>
</dbReference>
<dbReference type="InterPro" id="IPR058240">
    <property type="entry name" value="rSAM_sf"/>
</dbReference>
<dbReference type="GO" id="GO:0046872">
    <property type="term" value="F:metal ion binding"/>
    <property type="evidence" value="ECO:0007669"/>
    <property type="project" value="UniProtKB-UniRule"/>
</dbReference>
<evidence type="ECO:0000313" key="13">
    <source>
        <dbReference type="Proteomes" id="UP000774750"/>
    </source>
</evidence>
<proteinExistence type="inferred from homology"/>
<dbReference type="PROSITE" id="PS01087">
    <property type="entry name" value="RADICAL_ACTIVATING"/>
    <property type="match status" value="1"/>
</dbReference>
<keyword evidence="13" id="KW-1185">Reference proteome</keyword>
<dbReference type="InterPro" id="IPR001989">
    <property type="entry name" value="Radical_activat_CS"/>
</dbReference>
<keyword evidence="10" id="KW-0963">Cytoplasm</keyword>
<evidence type="ECO:0000256" key="10">
    <source>
        <dbReference type="RuleBase" id="RU362053"/>
    </source>
</evidence>
<evidence type="ECO:0000256" key="9">
    <source>
        <dbReference type="ARBA" id="ARBA00023014"/>
    </source>
</evidence>
<comment type="catalytic activity">
    <reaction evidence="10">
        <text>glycyl-[formate C-acetyltransferase] + reduced [flavodoxin] + S-adenosyl-L-methionine = glycin-2-yl radical-[formate C-acetyltransferase] + semiquinone [flavodoxin] + 5'-deoxyadenosine + L-methionine + H(+)</text>
        <dbReference type="Rhea" id="RHEA:19225"/>
        <dbReference type="Rhea" id="RHEA-COMP:10622"/>
        <dbReference type="Rhea" id="RHEA-COMP:12190"/>
        <dbReference type="Rhea" id="RHEA-COMP:12191"/>
        <dbReference type="Rhea" id="RHEA-COMP:14480"/>
        <dbReference type="ChEBI" id="CHEBI:15378"/>
        <dbReference type="ChEBI" id="CHEBI:17319"/>
        <dbReference type="ChEBI" id="CHEBI:29947"/>
        <dbReference type="ChEBI" id="CHEBI:32722"/>
        <dbReference type="ChEBI" id="CHEBI:57618"/>
        <dbReference type="ChEBI" id="CHEBI:57844"/>
        <dbReference type="ChEBI" id="CHEBI:59789"/>
        <dbReference type="ChEBI" id="CHEBI:140311"/>
        <dbReference type="EC" id="1.97.1.4"/>
    </reaction>
</comment>
<dbReference type="PANTHER" id="PTHR30352:SF5">
    <property type="entry name" value="PYRUVATE FORMATE-LYASE 1-ACTIVATING ENZYME"/>
    <property type="match status" value="1"/>
</dbReference>
<dbReference type="PROSITE" id="PS51918">
    <property type="entry name" value="RADICAL_SAM"/>
    <property type="match status" value="1"/>
</dbReference>
<evidence type="ECO:0000256" key="4">
    <source>
        <dbReference type="ARBA" id="ARBA00022485"/>
    </source>
</evidence>
<dbReference type="Pfam" id="PF04055">
    <property type="entry name" value="Radical_SAM"/>
    <property type="match status" value="1"/>
</dbReference>
<dbReference type="GO" id="GO:0051539">
    <property type="term" value="F:4 iron, 4 sulfur cluster binding"/>
    <property type="evidence" value="ECO:0007669"/>
    <property type="project" value="UniProtKB-UniRule"/>
</dbReference>
<dbReference type="InterPro" id="IPR007197">
    <property type="entry name" value="rSAM"/>
</dbReference>
<evidence type="ECO:0000313" key="12">
    <source>
        <dbReference type="EMBL" id="MBM6920793.1"/>
    </source>
</evidence>
<dbReference type="SFLD" id="SFLDG01066">
    <property type="entry name" value="organic_radical-activating_enz"/>
    <property type="match status" value="1"/>
</dbReference>
<protein>
    <recommendedName>
        <fullName evidence="3 10">Pyruvate formate-lyase-activating enzyme</fullName>
        <ecNumber evidence="10">1.97.1.4</ecNumber>
    </recommendedName>
</protein>
<dbReference type="AlphaFoldDB" id="A0A938X6D7"/>
<evidence type="ECO:0000256" key="6">
    <source>
        <dbReference type="ARBA" id="ARBA00022723"/>
    </source>
</evidence>
<feature type="domain" description="Radical SAM core" evidence="11">
    <location>
        <begin position="17"/>
        <end position="240"/>
    </location>
</feature>
<gene>
    <name evidence="12" type="primary">pflA</name>
    <name evidence="12" type="ORF">H6A12_06475</name>
</gene>
<keyword evidence="9 10" id="KW-0411">Iron-sulfur</keyword>
<evidence type="ECO:0000256" key="5">
    <source>
        <dbReference type="ARBA" id="ARBA00022691"/>
    </source>
</evidence>
<dbReference type="NCBIfam" id="TIGR02493">
    <property type="entry name" value="PFLA"/>
    <property type="match status" value="1"/>
</dbReference>
<dbReference type="PANTHER" id="PTHR30352">
    <property type="entry name" value="PYRUVATE FORMATE-LYASE-ACTIVATING ENZYME"/>
    <property type="match status" value="1"/>
</dbReference>
<dbReference type="RefSeq" id="WP_204446059.1">
    <property type="nucleotide sequence ID" value="NZ_JACJKY010000008.1"/>
</dbReference>
<dbReference type="GO" id="GO:0005737">
    <property type="term" value="C:cytoplasm"/>
    <property type="evidence" value="ECO:0007669"/>
    <property type="project" value="UniProtKB-SubCell"/>
</dbReference>
<sequence length="241" mass="26708">MAEIQGYIHSYESFGAVDGPGVRFVVFVSGCPLRCLYCHNPDTWIKTDGTLTSAEAVVSTICEYKNFIKNGGVTISGGEPLMQPAFCREILLRCKQEGLHTAIDTSGAVPLSTCRDTIDAADLILLDIKDIDAEDCKTLTGQTNENALALLSYCEETKKPVWIRHVLLPGYTLSDEKLHKMGETLASFSCIERVEINPFHKMGEYKWETIDRPYTLKEVSPPSAEDVSHAKEVLRSYGLPL</sequence>
<keyword evidence="7 10" id="KW-0560">Oxidoreductase</keyword>
<dbReference type="InterPro" id="IPR013785">
    <property type="entry name" value="Aldolase_TIM"/>
</dbReference>
<dbReference type="EMBL" id="JACJKY010000008">
    <property type="protein sequence ID" value="MBM6920793.1"/>
    <property type="molecule type" value="Genomic_DNA"/>
</dbReference>
<comment type="function">
    <text evidence="1 10">Activation of pyruvate formate-lyase under anaerobic conditions by generation of an organic free radical, using S-adenosylmethionine and reduced flavodoxin as cosubstrates to produce 5'-deoxy-adenosine.</text>
</comment>
<reference evidence="12" key="2">
    <citation type="journal article" date="2021" name="Sci. Rep.">
        <title>The distribution of antibiotic resistance genes in chicken gut microbiota commensals.</title>
        <authorList>
            <person name="Juricova H."/>
            <person name="Matiasovicova J."/>
            <person name="Kubasova T."/>
            <person name="Cejkova D."/>
            <person name="Rychlik I."/>
        </authorList>
    </citation>
    <scope>NUCLEOTIDE SEQUENCE</scope>
    <source>
        <strain evidence="12">An559</strain>
    </source>
</reference>
<dbReference type="Proteomes" id="UP000774750">
    <property type="component" value="Unassembled WGS sequence"/>
</dbReference>
<keyword evidence="12" id="KW-0456">Lyase</keyword>
<evidence type="ECO:0000256" key="3">
    <source>
        <dbReference type="ARBA" id="ARBA00021356"/>
    </source>
</evidence>
<reference evidence="12" key="1">
    <citation type="submission" date="2020-08" db="EMBL/GenBank/DDBJ databases">
        <authorList>
            <person name="Cejkova D."/>
            <person name="Kubasova T."/>
            <person name="Jahodarova E."/>
            <person name="Rychlik I."/>
        </authorList>
    </citation>
    <scope>NUCLEOTIDE SEQUENCE</scope>
    <source>
        <strain evidence="12">An559</strain>
    </source>
</reference>
<dbReference type="SFLD" id="SFLDS00029">
    <property type="entry name" value="Radical_SAM"/>
    <property type="match status" value="1"/>
</dbReference>
<evidence type="ECO:0000256" key="2">
    <source>
        <dbReference type="ARBA" id="ARBA00009777"/>
    </source>
</evidence>
<dbReference type="GO" id="GO:0016829">
    <property type="term" value="F:lyase activity"/>
    <property type="evidence" value="ECO:0007669"/>
    <property type="project" value="UniProtKB-KW"/>
</dbReference>